<proteinExistence type="predicted"/>
<dbReference type="AlphaFoldDB" id="A0A0C9VS87"/>
<dbReference type="EMBL" id="KN839870">
    <property type="protein sequence ID" value="KIJ60700.1"/>
    <property type="molecule type" value="Genomic_DNA"/>
</dbReference>
<evidence type="ECO:0000313" key="3">
    <source>
        <dbReference type="Proteomes" id="UP000053820"/>
    </source>
</evidence>
<feature type="compositionally biased region" description="Pro residues" evidence="1">
    <location>
        <begin position="17"/>
        <end position="30"/>
    </location>
</feature>
<dbReference type="HOGENOM" id="CLU_131629_0_0_1"/>
<protein>
    <submittedName>
        <fullName evidence="2">Uncharacterized protein</fullName>
    </submittedName>
</protein>
<evidence type="ECO:0000256" key="1">
    <source>
        <dbReference type="SAM" id="MobiDB-lite"/>
    </source>
</evidence>
<reference evidence="2 3" key="1">
    <citation type="submission" date="2014-04" db="EMBL/GenBank/DDBJ databases">
        <title>Evolutionary Origins and Diversification of the Mycorrhizal Mutualists.</title>
        <authorList>
            <consortium name="DOE Joint Genome Institute"/>
            <consortium name="Mycorrhizal Genomics Consortium"/>
            <person name="Kohler A."/>
            <person name="Kuo A."/>
            <person name="Nagy L.G."/>
            <person name="Floudas D."/>
            <person name="Copeland A."/>
            <person name="Barry K.W."/>
            <person name="Cichocki N."/>
            <person name="Veneault-Fourrey C."/>
            <person name="LaButti K."/>
            <person name="Lindquist E.A."/>
            <person name="Lipzen A."/>
            <person name="Lundell T."/>
            <person name="Morin E."/>
            <person name="Murat C."/>
            <person name="Riley R."/>
            <person name="Ohm R."/>
            <person name="Sun H."/>
            <person name="Tunlid A."/>
            <person name="Henrissat B."/>
            <person name="Grigoriev I.V."/>
            <person name="Hibbett D.S."/>
            <person name="Martin F."/>
        </authorList>
    </citation>
    <scope>NUCLEOTIDE SEQUENCE [LARGE SCALE GENOMIC DNA]</scope>
    <source>
        <strain evidence="2 3">MD-312</strain>
    </source>
</reference>
<feature type="compositionally biased region" description="Polar residues" evidence="1">
    <location>
        <begin position="80"/>
        <end position="89"/>
    </location>
</feature>
<accession>A0A0C9VS87</accession>
<name>A0A0C9VS87_9AGAM</name>
<dbReference type="Proteomes" id="UP000053820">
    <property type="component" value="Unassembled WGS sequence"/>
</dbReference>
<keyword evidence="3" id="KW-1185">Reference proteome</keyword>
<gene>
    <name evidence="2" type="ORF">HYDPIDRAFT_32117</name>
</gene>
<organism evidence="2 3">
    <name type="scientific">Hydnomerulius pinastri MD-312</name>
    <dbReference type="NCBI Taxonomy" id="994086"/>
    <lineage>
        <taxon>Eukaryota</taxon>
        <taxon>Fungi</taxon>
        <taxon>Dikarya</taxon>
        <taxon>Basidiomycota</taxon>
        <taxon>Agaricomycotina</taxon>
        <taxon>Agaricomycetes</taxon>
        <taxon>Agaricomycetidae</taxon>
        <taxon>Boletales</taxon>
        <taxon>Boletales incertae sedis</taxon>
        <taxon>Leucogyrophana</taxon>
    </lineage>
</organism>
<feature type="region of interest" description="Disordered" evidence="1">
    <location>
        <begin position="1"/>
        <end position="151"/>
    </location>
</feature>
<feature type="compositionally biased region" description="Polar residues" evidence="1">
    <location>
        <begin position="1"/>
        <end position="13"/>
    </location>
</feature>
<evidence type="ECO:0000313" key="2">
    <source>
        <dbReference type="EMBL" id="KIJ60700.1"/>
    </source>
</evidence>
<sequence>MSPTHHLTSLPNSKPTTYPPPKCLKTPPTPQIAIRAPQKPPERPRHLLKALATSRMTQPPPKHLPNALATPKHPRRHLNTLKTHPSTSKHPWCPKSPSEHPRNHLSALATSRMTQPPPEHLLNALTPPERPHHHPNFPTTTRAPPECPRPT</sequence>